<dbReference type="CDD" id="cd00093">
    <property type="entry name" value="HTH_XRE"/>
    <property type="match status" value="1"/>
</dbReference>
<dbReference type="OrthoDB" id="763945at2"/>
<evidence type="ECO:0000313" key="2">
    <source>
        <dbReference type="EMBL" id="SFJ87779.1"/>
    </source>
</evidence>
<dbReference type="Gene3D" id="1.10.260.40">
    <property type="entry name" value="lambda repressor-like DNA-binding domains"/>
    <property type="match status" value="1"/>
</dbReference>
<dbReference type="GO" id="GO:0003677">
    <property type="term" value="F:DNA binding"/>
    <property type="evidence" value="ECO:0007669"/>
    <property type="project" value="InterPro"/>
</dbReference>
<keyword evidence="3" id="KW-1185">Reference proteome</keyword>
<gene>
    <name evidence="2" type="ORF">SAMN05444682_115103</name>
</gene>
<dbReference type="AlphaFoldDB" id="A0A1I3UYM4"/>
<dbReference type="InterPro" id="IPR010982">
    <property type="entry name" value="Lambda_DNA-bd_dom_sf"/>
</dbReference>
<feature type="domain" description="HTH cro/C1-type" evidence="1">
    <location>
        <begin position="14"/>
        <end position="68"/>
    </location>
</feature>
<dbReference type="InterPro" id="IPR001387">
    <property type="entry name" value="Cro/C1-type_HTH"/>
</dbReference>
<dbReference type="PROSITE" id="PS50943">
    <property type="entry name" value="HTH_CROC1"/>
    <property type="match status" value="1"/>
</dbReference>
<dbReference type="SUPFAM" id="SSF47413">
    <property type="entry name" value="lambda repressor-like DNA-binding domains"/>
    <property type="match status" value="1"/>
</dbReference>
<protein>
    <recommendedName>
        <fullName evidence="1">HTH cro/C1-type domain-containing protein</fullName>
    </recommendedName>
</protein>
<dbReference type="EMBL" id="FOQO01000015">
    <property type="protein sequence ID" value="SFJ87779.1"/>
    <property type="molecule type" value="Genomic_DNA"/>
</dbReference>
<dbReference type="STRING" id="1477437.SAMN05444682_115103"/>
<name>A0A1I3UYM4_9SPHI</name>
<accession>A0A1I3UYM4</accession>
<evidence type="ECO:0000313" key="3">
    <source>
        <dbReference type="Proteomes" id="UP000198670"/>
    </source>
</evidence>
<dbReference type="Proteomes" id="UP000198670">
    <property type="component" value="Unassembled WGS sequence"/>
</dbReference>
<organism evidence="2 3">
    <name type="scientific">Parapedobacter indicus</name>
    <dbReference type="NCBI Taxonomy" id="1477437"/>
    <lineage>
        <taxon>Bacteria</taxon>
        <taxon>Pseudomonadati</taxon>
        <taxon>Bacteroidota</taxon>
        <taxon>Sphingobacteriia</taxon>
        <taxon>Sphingobacteriales</taxon>
        <taxon>Sphingobacteriaceae</taxon>
        <taxon>Parapedobacter</taxon>
    </lineage>
</organism>
<dbReference type="SMART" id="SM00530">
    <property type="entry name" value="HTH_XRE"/>
    <property type="match status" value="1"/>
</dbReference>
<sequence length="121" mass="14465">MEKESIINTEARRFKEFRLAENLTLMEIAEIIGRKFSHVQKFEDGSRRIQIKDIKTLHLKLGMSYEWFYHGKGSRKYKENPDKSSLINIVDELRTTIKIHETKIEQLDTALKKIFRDFYAK</sequence>
<dbReference type="RefSeq" id="WP_090632057.1">
    <property type="nucleotide sequence ID" value="NZ_FOQO01000015.1"/>
</dbReference>
<reference evidence="2 3" key="1">
    <citation type="submission" date="2016-10" db="EMBL/GenBank/DDBJ databases">
        <authorList>
            <person name="de Groot N.N."/>
        </authorList>
    </citation>
    <scope>NUCLEOTIDE SEQUENCE [LARGE SCALE GENOMIC DNA]</scope>
    <source>
        <strain evidence="2 3">RK1</strain>
    </source>
</reference>
<proteinExistence type="predicted"/>
<evidence type="ECO:0000259" key="1">
    <source>
        <dbReference type="PROSITE" id="PS50943"/>
    </source>
</evidence>